<evidence type="ECO:0000256" key="5">
    <source>
        <dbReference type="ARBA" id="ARBA00022741"/>
    </source>
</evidence>
<feature type="binding site" evidence="8">
    <location>
        <begin position="8"/>
        <end position="15"/>
    </location>
    <ligand>
        <name>GTP</name>
        <dbReference type="ChEBI" id="CHEBI:37565"/>
        <label>1</label>
    </ligand>
</feature>
<keyword evidence="5 8" id="KW-0547">Nucleotide-binding</keyword>
<dbReference type="GO" id="GO:0005525">
    <property type="term" value="F:GTP binding"/>
    <property type="evidence" value="ECO:0007669"/>
    <property type="project" value="UniProtKB-UniRule"/>
</dbReference>
<proteinExistence type="inferred from homology"/>
<dbReference type="EMBL" id="CP097562">
    <property type="protein sequence ID" value="USF23864.1"/>
    <property type="molecule type" value="Genomic_DNA"/>
</dbReference>
<comment type="function">
    <text evidence="8 10">GTPase that plays an essential role in the late steps of ribosome biogenesis.</text>
</comment>
<dbReference type="SUPFAM" id="SSF52540">
    <property type="entry name" value="P-loop containing nucleoside triphosphate hydrolases"/>
    <property type="match status" value="2"/>
</dbReference>
<reference evidence="11" key="2">
    <citation type="submission" date="2022-05" db="EMBL/GenBank/DDBJ databases">
        <authorList>
            <person name="Proctor A.L."/>
            <person name="Phillips G.J."/>
            <person name="Wannemuehler M.J."/>
        </authorList>
    </citation>
    <scope>NUCLEOTIDE SEQUENCE</scope>
    <source>
        <strain evidence="11">ASF457</strain>
    </source>
</reference>
<dbReference type="GO" id="GO:0043022">
    <property type="term" value="F:ribosome binding"/>
    <property type="evidence" value="ECO:0007669"/>
    <property type="project" value="TreeGrafter"/>
</dbReference>
<dbReference type="InterPro" id="IPR015946">
    <property type="entry name" value="KH_dom-like_a/b"/>
</dbReference>
<evidence type="ECO:0000256" key="10">
    <source>
        <dbReference type="RuleBase" id="RU004481"/>
    </source>
</evidence>
<feature type="binding site" evidence="8">
    <location>
        <begin position="117"/>
        <end position="120"/>
    </location>
    <ligand>
        <name>GTP</name>
        <dbReference type="ChEBI" id="CHEBI:37565"/>
        <label>1</label>
    </ligand>
</feature>
<dbReference type="FunFam" id="3.30.300.20:FF:000004">
    <property type="entry name" value="GTPase Der"/>
    <property type="match status" value="1"/>
</dbReference>
<accession>V2Q277</accession>
<dbReference type="Proteomes" id="UP000017429">
    <property type="component" value="Chromosome"/>
</dbReference>
<dbReference type="CDD" id="cd01894">
    <property type="entry name" value="EngA1"/>
    <property type="match status" value="1"/>
</dbReference>
<keyword evidence="3 8" id="KW-0690">Ribosome biogenesis</keyword>
<reference evidence="11" key="3">
    <citation type="submission" date="2022-06" db="EMBL/GenBank/DDBJ databases">
        <title>Resources to Facilitate Use of the Altered Schaedler Flora (ASF) Mouse Model to Study Microbiome Function.</title>
        <authorList>
            <person name="Proctor A."/>
            <person name="Parvinroo S."/>
            <person name="Richie T."/>
            <person name="Jia X."/>
            <person name="Lee S.T.M."/>
            <person name="Karp P.D."/>
            <person name="Paley S."/>
            <person name="Kostic A.D."/>
            <person name="Pierre J.F."/>
            <person name="Wannemuehler M.J."/>
            <person name="Phillips G.J."/>
        </authorList>
    </citation>
    <scope>NUCLEOTIDE SEQUENCE</scope>
    <source>
        <strain evidence="11">ASF457</strain>
    </source>
</reference>
<feature type="binding site" evidence="8">
    <location>
        <begin position="231"/>
        <end position="235"/>
    </location>
    <ligand>
        <name>GTP</name>
        <dbReference type="ChEBI" id="CHEBI:37565"/>
        <label>2</label>
    </ligand>
</feature>
<comment type="similarity">
    <text evidence="1 8 9 10">Belongs to the TRAFAC class TrmE-Era-EngA-EngB-Septin-like GTPase superfamily. EngA (Der) GTPase family.</text>
</comment>
<dbReference type="PRINTS" id="PR00326">
    <property type="entry name" value="GTP1OBG"/>
</dbReference>
<keyword evidence="6 8" id="KW-0342">GTP-binding</keyword>
<dbReference type="RefSeq" id="WP_023275234.1">
    <property type="nucleotide sequence ID" value="NZ_CP097562.1"/>
</dbReference>
<feature type="binding site" evidence="8">
    <location>
        <begin position="184"/>
        <end position="191"/>
    </location>
    <ligand>
        <name>GTP</name>
        <dbReference type="ChEBI" id="CHEBI:37565"/>
        <label>2</label>
    </ligand>
</feature>
<evidence type="ECO:0000256" key="7">
    <source>
        <dbReference type="ARBA" id="ARBA00032345"/>
    </source>
</evidence>
<name>V2Q277_9BACT</name>
<dbReference type="PIRSF" id="PIRSF006485">
    <property type="entry name" value="GTP-binding_EngA"/>
    <property type="match status" value="1"/>
</dbReference>
<dbReference type="OrthoDB" id="9805918at2"/>
<dbReference type="PANTHER" id="PTHR43834:SF6">
    <property type="entry name" value="GTPASE DER"/>
    <property type="match status" value="1"/>
</dbReference>
<sequence>MFNLGIIGRPNVGKSTLFNRIAGRRIAITDDMPGVTRDRIEVETSWLDKDFKLVDTAGFDLQADVLKKEMQEQFFKAIEEADFLILVVDASVGLHALDEIVCDMLRKCGKPFIIAVNKADSNAREQAINEFYKFGDVEIFPISALHGRNVDDILDYIYTYIPEKEETAEKGSNEDERIKIAVAGRPNVGKSSLLNAWLGEDRVIVTPLAGTTRDSIDVYFTYKNDKYIITDTAGIRKKSVMFKDTIEKYGYYRSIDAVKEADVVVAVIDGADGLNERDVKVISDAWEAGKPVVIAVNKWDIAGKDEKAVKNFKRTLAEKLQFLANPPLIFISAKTGKNCEKIFDAVKKLYLEYNKRVPTHAVNEVLRKALERHQPPVVGTRRLKFYYMTQVAARPPYFVAFVNNPQGVHFSYERFLVNMLREAFGFDGVPVRLSIRKRKSKYSDEGE</sequence>
<evidence type="ECO:0000256" key="3">
    <source>
        <dbReference type="ARBA" id="ARBA00022517"/>
    </source>
</evidence>
<evidence type="ECO:0000256" key="8">
    <source>
        <dbReference type="HAMAP-Rule" id="MF_00195"/>
    </source>
</evidence>
<evidence type="ECO:0000256" key="6">
    <source>
        <dbReference type="ARBA" id="ARBA00023134"/>
    </source>
</evidence>
<keyword evidence="4 10" id="KW-0677">Repeat</keyword>
<dbReference type="InterPro" id="IPR032859">
    <property type="entry name" value="KH_dom-like"/>
</dbReference>
<dbReference type="HAMAP" id="MF_00195">
    <property type="entry name" value="GTPase_Der"/>
    <property type="match status" value="1"/>
</dbReference>
<reference evidence="11" key="1">
    <citation type="journal article" date="2014" name="Genome Announc.">
        <title>Draft genome sequences of the altered schaedler flora, a defined bacterial community from gnotobiotic mice.</title>
        <authorList>
            <person name="Wannemuehler M.J."/>
            <person name="Overstreet A.M."/>
            <person name="Ward D.V."/>
            <person name="Phillips G.J."/>
        </authorList>
    </citation>
    <scope>NUCLEOTIDE SEQUENCE</scope>
    <source>
        <strain evidence="11">ASF457</strain>
    </source>
</reference>
<evidence type="ECO:0000313" key="11">
    <source>
        <dbReference type="EMBL" id="USF23864.1"/>
    </source>
</evidence>
<feature type="binding site" evidence="8">
    <location>
        <begin position="297"/>
        <end position="300"/>
    </location>
    <ligand>
        <name>GTP</name>
        <dbReference type="ChEBI" id="CHEBI:37565"/>
        <label>2</label>
    </ligand>
</feature>
<dbReference type="NCBIfam" id="TIGR00231">
    <property type="entry name" value="small_GTP"/>
    <property type="match status" value="2"/>
</dbReference>
<feature type="binding site" evidence="8">
    <location>
        <begin position="55"/>
        <end position="59"/>
    </location>
    <ligand>
        <name>GTP</name>
        <dbReference type="ChEBI" id="CHEBI:37565"/>
        <label>1</label>
    </ligand>
</feature>
<evidence type="ECO:0000256" key="2">
    <source>
        <dbReference type="ARBA" id="ARBA00020953"/>
    </source>
</evidence>
<dbReference type="InterPro" id="IPR016484">
    <property type="entry name" value="GTPase_Der"/>
</dbReference>
<dbReference type="Gene3D" id="3.30.300.20">
    <property type="match status" value="1"/>
</dbReference>
<dbReference type="KEGG" id="msch:N508_000936"/>
<dbReference type="GO" id="GO:0042254">
    <property type="term" value="P:ribosome biogenesis"/>
    <property type="evidence" value="ECO:0007669"/>
    <property type="project" value="UniProtKB-KW"/>
</dbReference>
<dbReference type="Gene3D" id="3.40.50.300">
    <property type="entry name" value="P-loop containing nucleotide triphosphate hydrolases"/>
    <property type="match status" value="2"/>
</dbReference>
<dbReference type="InterPro" id="IPR005225">
    <property type="entry name" value="Small_GTP-bd"/>
</dbReference>
<dbReference type="eggNOG" id="COG1160">
    <property type="taxonomic scope" value="Bacteria"/>
</dbReference>
<protein>
    <recommendedName>
        <fullName evidence="2 8">GTPase Der</fullName>
    </recommendedName>
    <alternativeName>
        <fullName evidence="7 8">GTP-binding protein EngA</fullName>
    </alternativeName>
</protein>
<dbReference type="FunFam" id="3.40.50.300:FF:000040">
    <property type="entry name" value="GTPase Der"/>
    <property type="match status" value="1"/>
</dbReference>
<evidence type="ECO:0000256" key="9">
    <source>
        <dbReference type="PROSITE-ProRule" id="PRU01049"/>
    </source>
</evidence>
<dbReference type="Pfam" id="PF01926">
    <property type="entry name" value="MMR_HSR1"/>
    <property type="match status" value="2"/>
</dbReference>
<gene>
    <name evidence="8 11" type="primary">der</name>
    <name evidence="11" type="ORF">N508_000936</name>
</gene>
<dbReference type="InterPro" id="IPR027417">
    <property type="entry name" value="P-loop_NTPase"/>
</dbReference>
<evidence type="ECO:0000313" key="12">
    <source>
        <dbReference type="Proteomes" id="UP000017429"/>
    </source>
</evidence>
<dbReference type="CDD" id="cd01895">
    <property type="entry name" value="EngA2"/>
    <property type="match status" value="1"/>
</dbReference>
<dbReference type="Pfam" id="PF14714">
    <property type="entry name" value="KH_dom-like"/>
    <property type="match status" value="1"/>
</dbReference>
<organism evidence="11 12">
    <name type="scientific">Mucispirillum schaedleri ASF457</name>
    <dbReference type="NCBI Taxonomy" id="1379858"/>
    <lineage>
        <taxon>Bacteria</taxon>
        <taxon>Pseudomonadati</taxon>
        <taxon>Deferribacterota</taxon>
        <taxon>Deferribacteres</taxon>
        <taxon>Deferribacterales</taxon>
        <taxon>Mucispirillaceae</taxon>
        <taxon>Mucispirillum</taxon>
    </lineage>
</organism>
<evidence type="ECO:0000256" key="1">
    <source>
        <dbReference type="ARBA" id="ARBA00008279"/>
    </source>
</evidence>
<keyword evidence="12" id="KW-1185">Reference proteome</keyword>
<evidence type="ECO:0000256" key="4">
    <source>
        <dbReference type="ARBA" id="ARBA00022737"/>
    </source>
</evidence>
<dbReference type="AlphaFoldDB" id="V2Q277"/>
<dbReference type="InterPro" id="IPR006073">
    <property type="entry name" value="GTP-bd"/>
</dbReference>
<comment type="subunit">
    <text evidence="8">Associates with the 50S ribosomal subunit.</text>
</comment>
<dbReference type="PROSITE" id="PS51712">
    <property type="entry name" value="G_ENGA"/>
    <property type="match status" value="2"/>
</dbReference>
<dbReference type="NCBIfam" id="TIGR03594">
    <property type="entry name" value="GTPase_EngA"/>
    <property type="match status" value="1"/>
</dbReference>
<dbReference type="InterPro" id="IPR031166">
    <property type="entry name" value="G_ENGA"/>
</dbReference>
<dbReference type="PANTHER" id="PTHR43834">
    <property type="entry name" value="GTPASE DER"/>
    <property type="match status" value="1"/>
</dbReference>